<keyword evidence="4" id="KW-1185">Reference proteome</keyword>
<protein>
    <submittedName>
        <fullName evidence="3">Putative DNA-binding transcriptional regulator AlpA</fullName>
    </submittedName>
</protein>
<feature type="region of interest" description="Disordered" evidence="1">
    <location>
        <begin position="64"/>
        <end position="101"/>
    </location>
</feature>
<accession>A0A7W6IQJ9</accession>
<name>A0A7W6IQJ9_9HYPH</name>
<dbReference type="EMBL" id="JACIEW010000013">
    <property type="protein sequence ID" value="MBB4053970.1"/>
    <property type="molecule type" value="Genomic_DNA"/>
</dbReference>
<dbReference type="RefSeq" id="WP_183312717.1">
    <property type="nucleotide sequence ID" value="NZ_JACIEW010000013.1"/>
</dbReference>
<feature type="domain" description="Helix-turn-helix" evidence="2">
    <location>
        <begin position="9"/>
        <end position="56"/>
    </location>
</feature>
<sequence length="130" mass="14775">MNNEPIFITRKEVAKRYPISEHTLAKLASSGRGPRYYKPTDKVLYKPSDVEDWIASFVKEPSADAHLGKRPSTPKKASKNTSGGRGTYRRYQYKKPPMIGRARKSLPPLQIQYCLEAEAFSAFRKPTAQE</sequence>
<evidence type="ECO:0000313" key="4">
    <source>
        <dbReference type="Proteomes" id="UP000547011"/>
    </source>
</evidence>
<comment type="caution">
    <text evidence="3">The sequence shown here is derived from an EMBL/GenBank/DDBJ whole genome shotgun (WGS) entry which is preliminary data.</text>
</comment>
<reference evidence="3 4" key="1">
    <citation type="submission" date="2020-08" db="EMBL/GenBank/DDBJ databases">
        <title>Genomic Encyclopedia of Type Strains, Phase IV (KMG-IV): sequencing the most valuable type-strain genomes for metagenomic binning, comparative biology and taxonomic classification.</title>
        <authorList>
            <person name="Goeker M."/>
        </authorList>
    </citation>
    <scope>NUCLEOTIDE SEQUENCE [LARGE SCALE GENOMIC DNA]</scope>
    <source>
        <strain evidence="3 4">DSM 23447</strain>
    </source>
</reference>
<evidence type="ECO:0000259" key="2">
    <source>
        <dbReference type="Pfam" id="PF12728"/>
    </source>
</evidence>
<keyword evidence="3" id="KW-0238">DNA-binding</keyword>
<evidence type="ECO:0000256" key="1">
    <source>
        <dbReference type="SAM" id="MobiDB-lite"/>
    </source>
</evidence>
<dbReference type="InterPro" id="IPR009061">
    <property type="entry name" value="DNA-bd_dom_put_sf"/>
</dbReference>
<dbReference type="SUPFAM" id="SSF46955">
    <property type="entry name" value="Putative DNA-binding domain"/>
    <property type="match status" value="1"/>
</dbReference>
<proteinExistence type="predicted"/>
<dbReference type="AlphaFoldDB" id="A0A7W6IQJ9"/>
<feature type="compositionally biased region" description="Basic residues" evidence="1">
    <location>
        <begin position="68"/>
        <end position="78"/>
    </location>
</feature>
<gene>
    <name evidence="3" type="ORF">GGR20_003641</name>
</gene>
<organism evidence="3 4">
    <name type="scientific">Devosia subaequoris</name>
    <dbReference type="NCBI Taxonomy" id="395930"/>
    <lineage>
        <taxon>Bacteria</taxon>
        <taxon>Pseudomonadati</taxon>
        <taxon>Pseudomonadota</taxon>
        <taxon>Alphaproteobacteria</taxon>
        <taxon>Hyphomicrobiales</taxon>
        <taxon>Devosiaceae</taxon>
        <taxon>Devosia</taxon>
    </lineage>
</organism>
<dbReference type="Pfam" id="PF12728">
    <property type="entry name" value="HTH_17"/>
    <property type="match status" value="1"/>
</dbReference>
<dbReference type="Proteomes" id="UP000547011">
    <property type="component" value="Unassembled WGS sequence"/>
</dbReference>
<evidence type="ECO:0000313" key="3">
    <source>
        <dbReference type="EMBL" id="MBB4053970.1"/>
    </source>
</evidence>
<dbReference type="InterPro" id="IPR041657">
    <property type="entry name" value="HTH_17"/>
</dbReference>
<dbReference type="GO" id="GO:0003677">
    <property type="term" value="F:DNA binding"/>
    <property type="evidence" value="ECO:0007669"/>
    <property type="project" value="UniProtKB-KW"/>
</dbReference>